<name>A0ABX7JFR5_9RHOB</name>
<feature type="transmembrane region" description="Helical" evidence="1">
    <location>
        <begin position="37"/>
        <end position="61"/>
    </location>
</feature>
<keyword evidence="1" id="KW-0812">Transmembrane</keyword>
<sequence length="123" mass="12598">MRILSILCGLSFAVTAGYLRGCSVHLMGATAGNDHALLAGVFGPFSWAVLALAAMGGVMGWLSRCEGWTALVTGCAIFLSCHLAMLAGIGVGSVPTALFCLVAAGFALLPLVHTPNSYWRVAG</sequence>
<organism evidence="2 3">
    <name type="scientific">Paracoccus methylovorus</name>
    <dbReference type="NCBI Taxonomy" id="2812658"/>
    <lineage>
        <taxon>Bacteria</taxon>
        <taxon>Pseudomonadati</taxon>
        <taxon>Pseudomonadota</taxon>
        <taxon>Alphaproteobacteria</taxon>
        <taxon>Rhodobacterales</taxon>
        <taxon>Paracoccaceae</taxon>
        <taxon>Paracoccus</taxon>
    </lineage>
</organism>
<dbReference type="RefSeq" id="WP_205294077.1">
    <property type="nucleotide sequence ID" value="NZ_CP070368.1"/>
</dbReference>
<gene>
    <name evidence="2" type="ORF">JWJ88_00015</name>
</gene>
<reference evidence="2 3" key="1">
    <citation type="submission" date="2021-02" db="EMBL/GenBank/DDBJ databases">
        <title>Paracoccus methylovroum sp.nov., a new methanol and methylamine utilizing methylotrophic denitrifer.</title>
        <authorList>
            <person name="Timsy T."/>
            <person name="Behrendt U."/>
            <person name="Ulrich A."/>
            <person name="Spanner T."/>
            <person name="Foesel B.U."/>
            <person name="Horn M.A."/>
            <person name="Kolb S."/>
        </authorList>
    </citation>
    <scope>NUCLEOTIDE SEQUENCE [LARGE SCALE GENOMIC DNA]</scope>
    <source>
        <strain evidence="2 3">H4-D09</strain>
    </source>
</reference>
<dbReference type="Proteomes" id="UP000663629">
    <property type="component" value="Chromosome 1"/>
</dbReference>
<accession>A0ABX7JFR5</accession>
<evidence type="ECO:0008006" key="4">
    <source>
        <dbReference type="Google" id="ProtNLM"/>
    </source>
</evidence>
<evidence type="ECO:0000313" key="2">
    <source>
        <dbReference type="EMBL" id="QRZ13082.1"/>
    </source>
</evidence>
<keyword evidence="1" id="KW-0472">Membrane</keyword>
<dbReference type="EMBL" id="CP070368">
    <property type="protein sequence ID" value="QRZ13082.1"/>
    <property type="molecule type" value="Genomic_DNA"/>
</dbReference>
<feature type="transmembrane region" description="Helical" evidence="1">
    <location>
        <begin position="68"/>
        <end position="88"/>
    </location>
</feature>
<keyword evidence="3" id="KW-1185">Reference proteome</keyword>
<evidence type="ECO:0000256" key="1">
    <source>
        <dbReference type="SAM" id="Phobius"/>
    </source>
</evidence>
<evidence type="ECO:0000313" key="3">
    <source>
        <dbReference type="Proteomes" id="UP000663629"/>
    </source>
</evidence>
<proteinExistence type="predicted"/>
<protein>
    <recommendedName>
        <fullName evidence="4">DUF423 domain-containing protein</fullName>
    </recommendedName>
</protein>
<feature type="transmembrane region" description="Helical" evidence="1">
    <location>
        <begin position="94"/>
        <end position="112"/>
    </location>
</feature>
<keyword evidence="1" id="KW-1133">Transmembrane helix</keyword>